<evidence type="ECO:0008006" key="5">
    <source>
        <dbReference type="Google" id="ProtNLM"/>
    </source>
</evidence>
<feature type="compositionally biased region" description="Basic and acidic residues" evidence="1">
    <location>
        <begin position="142"/>
        <end position="154"/>
    </location>
</feature>
<feature type="compositionally biased region" description="Basic and acidic residues" evidence="1">
    <location>
        <begin position="31"/>
        <end position="49"/>
    </location>
</feature>
<keyword evidence="4" id="KW-1185">Reference proteome</keyword>
<keyword evidence="2" id="KW-0472">Membrane</keyword>
<keyword evidence="2" id="KW-1133">Transmembrane helix</keyword>
<dbReference type="AlphaFoldDB" id="A0AAN8NS32"/>
<dbReference type="Proteomes" id="UP001307849">
    <property type="component" value="Unassembled WGS sequence"/>
</dbReference>
<evidence type="ECO:0000313" key="4">
    <source>
        <dbReference type="Proteomes" id="UP001307849"/>
    </source>
</evidence>
<feature type="region of interest" description="Disordered" evidence="1">
    <location>
        <begin position="124"/>
        <end position="171"/>
    </location>
</feature>
<accession>A0AAN8NS32</accession>
<comment type="caution">
    <text evidence="3">The sequence shown here is derived from an EMBL/GenBank/DDBJ whole genome shotgun (WGS) entry which is preliminary data.</text>
</comment>
<organism evidence="3 4">
    <name type="scientific">Arthrobotrys conoides</name>
    <dbReference type="NCBI Taxonomy" id="74498"/>
    <lineage>
        <taxon>Eukaryota</taxon>
        <taxon>Fungi</taxon>
        <taxon>Dikarya</taxon>
        <taxon>Ascomycota</taxon>
        <taxon>Pezizomycotina</taxon>
        <taxon>Orbiliomycetes</taxon>
        <taxon>Orbiliales</taxon>
        <taxon>Orbiliaceae</taxon>
        <taxon>Arthrobotrys</taxon>
    </lineage>
</organism>
<reference evidence="3 4" key="1">
    <citation type="submission" date="2019-10" db="EMBL/GenBank/DDBJ databases">
        <authorList>
            <person name="Palmer J.M."/>
        </authorList>
    </citation>
    <scope>NUCLEOTIDE SEQUENCE [LARGE SCALE GENOMIC DNA]</scope>
    <source>
        <strain evidence="3 4">TWF506</strain>
    </source>
</reference>
<dbReference type="EMBL" id="JAVHJM010000008">
    <property type="protein sequence ID" value="KAK6508641.1"/>
    <property type="molecule type" value="Genomic_DNA"/>
</dbReference>
<feature type="transmembrane region" description="Helical" evidence="2">
    <location>
        <begin position="72"/>
        <end position="97"/>
    </location>
</feature>
<gene>
    <name evidence="3" type="ORF">TWF506_010722</name>
</gene>
<evidence type="ECO:0000313" key="3">
    <source>
        <dbReference type="EMBL" id="KAK6508641.1"/>
    </source>
</evidence>
<protein>
    <recommendedName>
        <fullName evidence="5">Transmembrane protein</fullName>
    </recommendedName>
</protein>
<keyword evidence="2" id="KW-0812">Transmembrane</keyword>
<evidence type="ECO:0000256" key="2">
    <source>
        <dbReference type="SAM" id="Phobius"/>
    </source>
</evidence>
<feature type="compositionally biased region" description="Polar residues" evidence="1">
    <location>
        <begin position="160"/>
        <end position="171"/>
    </location>
</feature>
<name>A0AAN8NS32_9PEZI</name>
<sequence length="171" mass="18146">MAPIPHNLEPRLLSAVLGALVGAATITSVAQHDHETSHHNKPIPHDHRISAPATPPNAAPSSGHSPDIGVDFVIWVLIGTILLVSAVVIAGIITSCCREMVAKKRLRDERNAASQLATFRVLGGRFENNGSNDDNDNGNGGDDLKEENGHEVGEKPPPYSSQAQELPAYTS</sequence>
<proteinExistence type="predicted"/>
<evidence type="ECO:0000256" key="1">
    <source>
        <dbReference type="SAM" id="MobiDB-lite"/>
    </source>
</evidence>
<feature type="region of interest" description="Disordered" evidence="1">
    <location>
        <begin position="30"/>
        <end position="63"/>
    </location>
</feature>
<feature type="transmembrane region" description="Helical" evidence="2">
    <location>
        <begin position="12"/>
        <end position="30"/>
    </location>
</feature>